<protein>
    <submittedName>
        <fullName evidence="1">Uncharacterized protein</fullName>
    </submittedName>
</protein>
<accession>A0A8W8JW26</accession>
<sequence>TGSYRPADKKGHKDLVYFMTPTVGVLIPGHPHIVRVLSPLVAMGRQWIQDP</sequence>
<organism evidence="1 2">
    <name type="scientific">Magallana gigas</name>
    <name type="common">Pacific oyster</name>
    <name type="synonym">Crassostrea gigas</name>
    <dbReference type="NCBI Taxonomy" id="29159"/>
    <lineage>
        <taxon>Eukaryota</taxon>
        <taxon>Metazoa</taxon>
        <taxon>Spiralia</taxon>
        <taxon>Lophotrochozoa</taxon>
        <taxon>Mollusca</taxon>
        <taxon>Bivalvia</taxon>
        <taxon>Autobranchia</taxon>
        <taxon>Pteriomorphia</taxon>
        <taxon>Ostreida</taxon>
        <taxon>Ostreoidea</taxon>
        <taxon>Ostreidae</taxon>
        <taxon>Magallana</taxon>
    </lineage>
</organism>
<evidence type="ECO:0000313" key="1">
    <source>
        <dbReference type="EnsemblMetazoa" id="G21246.15:cds"/>
    </source>
</evidence>
<name>A0A8W8JW26_MAGGI</name>
<reference evidence="1" key="1">
    <citation type="submission" date="2022-08" db="UniProtKB">
        <authorList>
            <consortium name="EnsemblMetazoa"/>
        </authorList>
    </citation>
    <scope>IDENTIFICATION</scope>
    <source>
        <strain evidence="1">05x7-T-G4-1.051#20</strain>
    </source>
</reference>
<keyword evidence="2" id="KW-1185">Reference proteome</keyword>
<dbReference type="AlphaFoldDB" id="A0A8W8JW26"/>
<dbReference type="Proteomes" id="UP000005408">
    <property type="component" value="Unassembled WGS sequence"/>
</dbReference>
<dbReference type="EnsemblMetazoa" id="G21246.15">
    <property type="protein sequence ID" value="G21246.15:cds"/>
    <property type="gene ID" value="G21246"/>
</dbReference>
<evidence type="ECO:0000313" key="2">
    <source>
        <dbReference type="Proteomes" id="UP000005408"/>
    </source>
</evidence>
<proteinExistence type="predicted"/>